<organism evidence="3 5">
    <name type="scientific">Burkholderia glumae</name>
    <name type="common">Pseudomonas glumae</name>
    <dbReference type="NCBI Taxonomy" id="337"/>
    <lineage>
        <taxon>Bacteria</taxon>
        <taxon>Pseudomonadati</taxon>
        <taxon>Pseudomonadota</taxon>
        <taxon>Betaproteobacteria</taxon>
        <taxon>Burkholderiales</taxon>
        <taxon>Burkholderiaceae</taxon>
        <taxon>Burkholderia</taxon>
    </lineage>
</organism>
<dbReference type="EMBL" id="CP099583">
    <property type="protein sequence ID" value="USS42632.1"/>
    <property type="molecule type" value="Genomic_DNA"/>
</dbReference>
<reference evidence="4" key="2">
    <citation type="submission" date="2022-06" db="EMBL/GenBank/DDBJ databases">
        <title>Draft genome sequence of Burkholderia glumae strain GR20004 isolated from rice panicle showing bacterial panicle blight.</title>
        <authorList>
            <person name="Choi S.Y."/>
            <person name="Lee Y.H."/>
        </authorList>
    </citation>
    <scope>NUCLEOTIDE SEQUENCE</scope>
    <source>
        <strain evidence="4">GR20004</strain>
    </source>
</reference>
<dbReference type="SUPFAM" id="SSF52402">
    <property type="entry name" value="Adenine nucleotide alpha hydrolases-like"/>
    <property type="match status" value="1"/>
</dbReference>
<dbReference type="EMBL" id="CP065600">
    <property type="protein sequence ID" value="QPQ89241.1"/>
    <property type="molecule type" value="Genomic_DNA"/>
</dbReference>
<dbReference type="InterPro" id="IPR006015">
    <property type="entry name" value="Universal_stress_UspA"/>
</dbReference>
<dbReference type="AlphaFoldDB" id="A0AAP9XVD9"/>
<dbReference type="InterPro" id="IPR014729">
    <property type="entry name" value="Rossmann-like_a/b/a_fold"/>
</dbReference>
<evidence type="ECO:0000313" key="4">
    <source>
        <dbReference type="EMBL" id="USS42632.1"/>
    </source>
</evidence>
<gene>
    <name evidence="3" type="ORF">I6H06_06130</name>
    <name evidence="4" type="ORF">NFI99_10600</name>
</gene>
<evidence type="ECO:0000313" key="6">
    <source>
        <dbReference type="Proteomes" id="UP001056386"/>
    </source>
</evidence>
<dbReference type="Proteomes" id="UP000594892">
    <property type="component" value="Chromosome 1"/>
</dbReference>
<dbReference type="PANTHER" id="PTHR46268:SF6">
    <property type="entry name" value="UNIVERSAL STRESS PROTEIN UP12"/>
    <property type="match status" value="1"/>
</dbReference>
<dbReference type="Gene3D" id="3.40.50.620">
    <property type="entry name" value="HUPs"/>
    <property type="match status" value="1"/>
</dbReference>
<keyword evidence="6" id="KW-1185">Reference proteome</keyword>
<dbReference type="PANTHER" id="PTHR46268">
    <property type="entry name" value="STRESS RESPONSE PROTEIN NHAX"/>
    <property type="match status" value="1"/>
</dbReference>
<comment type="similarity">
    <text evidence="1">Belongs to the universal stress protein A family.</text>
</comment>
<dbReference type="GeneID" id="45693941"/>
<name>A0AAP9XVD9_BURGL</name>
<feature type="domain" description="UspA" evidence="2">
    <location>
        <begin position="1"/>
        <end position="145"/>
    </location>
</feature>
<dbReference type="RefSeq" id="WP_015878034.1">
    <property type="nucleotide sequence ID" value="NZ_CP021075.1"/>
</dbReference>
<dbReference type="PRINTS" id="PR01438">
    <property type="entry name" value="UNVRSLSTRESS"/>
</dbReference>
<evidence type="ECO:0000256" key="1">
    <source>
        <dbReference type="ARBA" id="ARBA00008791"/>
    </source>
</evidence>
<dbReference type="Pfam" id="PF00582">
    <property type="entry name" value="Usp"/>
    <property type="match status" value="1"/>
</dbReference>
<protein>
    <submittedName>
        <fullName evidence="3">Universal stress protein</fullName>
    </submittedName>
</protein>
<dbReference type="Proteomes" id="UP001056386">
    <property type="component" value="Chromosome 2"/>
</dbReference>
<dbReference type="InterPro" id="IPR006016">
    <property type="entry name" value="UspA"/>
</dbReference>
<evidence type="ECO:0000313" key="5">
    <source>
        <dbReference type="Proteomes" id="UP000594892"/>
    </source>
</evidence>
<reference evidence="3 5" key="1">
    <citation type="submission" date="2020-12" db="EMBL/GenBank/DDBJ databases">
        <title>FDA dAtabase for Regulatory Grade micrObial Sequences (FDA-ARGOS): Supporting development and validation of Infectious Disease Dx tests.</title>
        <authorList>
            <person name="Minogue T."/>
            <person name="Wolcott M."/>
            <person name="Wasieloski L."/>
            <person name="Aguilar W."/>
            <person name="Moore D."/>
            <person name="Jaissle J."/>
            <person name="Tallon L."/>
            <person name="Sadzewicz L."/>
            <person name="Zhao X."/>
            <person name="Boylan J."/>
            <person name="Ott S."/>
            <person name="Bowen H."/>
            <person name="Vavikolanu K."/>
            <person name="Mehta A."/>
            <person name="Aluvathingal J."/>
            <person name="Nadendla S."/>
            <person name="Yan Y."/>
            <person name="Sichtig H."/>
        </authorList>
    </citation>
    <scope>NUCLEOTIDE SEQUENCE [LARGE SCALE GENOMIC DNA]</scope>
    <source>
        <strain evidence="3 5">FDAARGOS_949</strain>
    </source>
</reference>
<accession>A0AAP9XVD9</accession>
<proteinExistence type="inferred from homology"/>
<evidence type="ECO:0000259" key="2">
    <source>
        <dbReference type="Pfam" id="PF00582"/>
    </source>
</evidence>
<dbReference type="CDD" id="cd00293">
    <property type="entry name" value="USP-like"/>
    <property type="match status" value="1"/>
</dbReference>
<sequence length="165" mass="16951">MYSDILVAMDGGKTASHALDAALAIARETHAVLHAVHVIEIPAYAFEIPDFEPTLAARAARRSGERILEGARARMAQFGIAGATRLVSTGSLCDDVAKRLLSTAQQLRADLIVIGTQGRHGLARLMLGSIAERVLRGAACPVLVMPAHGGAPAPLGASGPASAGA</sequence>
<evidence type="ECO:0000313" key="3">
    <source>
        <dbReference type="EMBL" id="QPQ89241.1"/>
    </source>
</evidence>